<keyword evidence="1" id="KW-1005">Bacterial flagellum biogenesis</keyword>
<comment type="similarity">
    <text evidence="1">Belongs to the FlgA family.</text>
</comment>
<dbReference type="Gene3D" id="2.30.30.760">
    <property type="match status" value="1"/>
</dbReference>
<dbReference type="Pfam" id="PF13144">
    <property type="entry name" value="ChapFlgA"/>
    <property type="match status" value="1"/>
</dbReference>
<feature type="chain" id="PRO_5009026751" description="Flagella basal body P-ring formation protein FlgA" evidence="1">
    <location>
        <begin position="19"/>
        <end position="233"/>
    </location>
</feature>
<dbReference type="KEGG" id="obg:Verru16b_02210"/>
<keyword evidence="3" id="KW-0282">Flagellum</keyword>
<feature type="domain" description="Flagella basal body P-ring formation protein FlgA SAF" evidence="2">
    <location>
        <begin position="111"/>
        <end position="231"/>
    </location>
</feature>
<dbReference type="InterPro" id="IPR039246">
    <property type="entry name" value="Flagellar_FlgA"/>
</dbReference>
<keyword evidence="4" id="KW-1185">Reference proteome</keyword>
<proteinExistence type="inferred from homology"/>
<name>A0A1D8AW64_9BACT</name>
<dbReference type="InterPro" id="IPR017585">
    <property type="entry name" value="SAF_FlgA"/>
</dbReference>
<feature type="signal peptide" evidence="1">
    <location>
        <begin position="1"/>
        <end position="18"/>
    </location>
</feature>
<keyword evidence="3" id="KW-0969">Cilium</keyword>
<sequence length="233" mass="25690">MRRLLFLLTLLLAASARADAPVSPGPLTQDAFVGAITRELVSHFNLEGDLQLELLRPWASPASLARDWQVVITEYPSVATAAMLLRCRVLADGEPSSDLTITLRAALWRDAWSARQPLAHQATFDPSLLEVRRVDLFRDRDALPAAVGDASYLFVRAVQAGRIVTWRDIARRPLVKKGDMVEVSAAEGSLVISMKALALQSGAQGEAVTLRNLESRKDFTAFVIDENRVQVRF</sequence>
<comment type="subcellular location">
    <subcellularLocation>
        <location evidence="1">Periplasm</location>
    </subcellularLocation>
</comment>
<dbReference type="NCBIfam" id="TIGR03170">
    <property type="entry name" value="flgA_cterm"/>
    <property type="match status" value="1"/>
</dbReference>
<reference evidence="3 4" key="1">
    <citation type="submission" date="2016-06" db="EMBL/GenBank/DDBJ databases">
        <title>Three novel species with peptidoglycan cell walls form the new genus Lacunisphaera gen. nov. in the family Opitutaceae of the verrucomicrobial subdivision 4.</title>
        <authorList>
            <person name="Rast P."/>
            <person name="Gloeckner I."/>
            <person name="Jogler M."/>
            <person name="Boedeker C."/>
            <person name="Jeske O."/>
            <person name="Wiegand S."/>
            <person name="Reinhardt R."/>
            <person name="Schumann P."/>
            <person name="Rohde M."/>
            <person name="Spring S."/>
            <person name="Gloeckner F.O."/>
            <person name="Jogler C."/>
        </authorList>
    </citation>
    <scope>NUCLEOTIDE SEQUENCE [LARGE SCALE GENOMIC DNA]</scope>
    <source>
        <strain evidence="3 4">IG16b</strain>
    </source>
</reference>
<evidence type="ECO:0000259" key="2">
    <source>
        <dbReference type="Pfam" id="PF13144"/>
    </source>
</evidence>
<gene>
    <name evidence="3" type="ORF">Verru16b_02210</name>
</gene>
<keyword evidence="1" id="KW-0574">Periplasm</keyword>
<protein>
    <recommendedName>
        <fullName evidence="1">Flagella basal body P-ring formation protein FlgA</fullName>
    </recommendedName>
</protein>
<evidence type="ECO:0000256" key="1">
    <source>
        <dbReference type="RuleBase" id="RU362063"/>
    </source>
</evidence>
<keyword evidence="3" id="KW-0966">Cell projection</keyword>
<dbReference type="EMBL" id="CP016094">
    <property type="protein sequence ID" value="AOS45134.1"/>
    <property type="molecule type" value="Genomic_DNA"/>
</dbReference>
<dbReference type="RefSeq" id="WP_069962319.1">
    <property type="nucleotide sequence ID" value="NZ_CP016094.1"/>
</dbReference>
<organism evidence="3 4">
    <name type="scientific">Lacunisphaera limnophila</name>
    <dbReference type="NCBI Taxonomy" id="1838286"/>
    <lineage>
        <taxon>Bacteria</taxon>
        <taxon>Pseudomonadati</taxon>
        <taxon>Verrucomicrobiota</taxon>
        <taxon>Opitutia</taxon>
        <taxon>Opitutales</taxon>
        <taxon>Opitutaceae</taxon>
        <taxon>Lacunisphaera</taxon>
    </lineage>
</organism>
<accession>A0A1D8AW64</accession>
<evidence type="ECO:0000313" key="4">
    <source>
        <dbReference type="Proteomes" id="UP000095228"/>
    </source>
</evidence>
<comment type="function">
    <text evidence="1">Involved in the assembly process of the P-ring formation. It may associate with FlgF on the rod constituting a structure essential for the P-ring assembly or may act as a modulator protein for the P-ring assembly.</text>
</comment>
<dbReference type="PANTHER" id="PTHR36307">
    <property type="entry name" value="FLAGELLA BASAL BODY P-RING FORMATION PROTEIN FLGA"/>
    <property type="match status" value="1"/>
</dbReference>
<dbReference type="STRING" id="1838286.Verru16b_02210"/>
<dbReference type="OrthoDB" id="190309at2"/>
<dbReference type="PANTHER" id="PTHR36307:SF1">
    <property type="entry name" value="FLAGELLA BASAL BODY P-RING FORMATION PROTEIN FLGA"/>
    <property type="match status" value="1"/>
</dbReference>
<dbReference type="AlphaFoldDB" id="A0A1D8AW64"/>
<dbReference type="Proteomes" id="UP000095228">
    <property type="component" value="Chromosome"/>
</dbReference>
<dbReference type="GO" id="GO:0042597">
    <property type="term" value="C:periplasmic space"/>
    <property type="evidence" value="ECO:0007669"/>
    <property type="project" value="UniProtKB-SubCell"/>
</dbReference>
<keyword evidence="1" id="KW-0732">Signal</keyword>
<evidence type="ECO:0000313" key="3">
    <source>
        <dbReference type="EMBL" id="AOS45134.1"/>
    </source>
</evidence>
<dbReference type="GO" id="GO:0044780">
    <property type="term" value="P:bacterial-type flagellum assembly"/>
    <property type="evidence" value="ECO:0007669"/>
    <property type="project" value="InterPro"/>
</dbReference>